<dbReference type="AlphaFoldDB" id="A0A4Z2FXN4"/>
<sequence>MTLRRRLLPRPAGSAAVPLPVVHRGAFLGDALQRRLSTPRTVDGRKGLRPPGLWSAVSRELRILETLTYIGDESGDLA</sequence>
<gene>
    <name evidence="1" type="ORF">EYF80_044155</name>
</gene>
<protein>
    <submittedName>
        <fullName evidence="1">Uncharacterized protein</fullName>
    </submittedName>
</protein>
<evidence type="ECO:0000313" key="2">
    <source>
        <dbReference type="Proteomes" id="UP000314294"/>
    </source>
</evidence>
<proteinExistence type="predicted"/>
<name>A0A4Z2FXN4_9TELE</name>
<dbReference type="EMBL" id="SRLO01000833">
    <property type="protein sequence ID" value="TNN45640.1"/>
    <property type="molecule type" value="Genomic_DNA"/>
</dbReference>
<comment type="caution">
    <text evidence="1">The sequence shown here is derived from an EMBL/GenBank/DDBJ whole genome shotgun (WGS) entry which is preliminary data.</text>
</comment>
<evidence type="ECO:0000313" key="1">
    <source>
        <dbReference type="EMBL" id="TNN45640.1"/>
    </source>
</evidence>
<accession>A0A4Z2FXN4</accession>
<organism evidence="1 2">
    <name type="scientific">Liparis tanakae</name>
    <name type="common">Tanaka's snailfish</name>
    <dbReference type="NCBI Taxonomy" id="230148"/>
    <lineage>
        <taxon>Eukaryota</taxon>
        <taxon>Metazoa</taxon>
        <taxon>Chordata</taxon>
        <taxon>Craniata</taxon>
        <taxon>Vertebrata</taxon>
        <taxon>Euteleostomi</taxon>
        <taxon>Actinopterygii</taxon>
        <taxon>Neopterygii</taxon>
        <taxon>Teleostei</taxon>
        <taxon>Neoteleostei</taxon>
        <taxon>Acanthomorphata</taxon>
        <taxon>Eupercaria</taxon>
        <taxon>Perciformes</taxon>
        <taxon>Cottioidei</taxon>
        <taxon>Cottales</taxon>
        <taxon>Liparidae</taxon>
        <taxon>Liparis</taxon>
    </lineage>
</organism>
<keyword evidence="2" id="KW-1185">Reference proteome</keyword>
<reference evidence="1 2" key="1">
    <citation type="submission" date="2019-03" db="EMBL/GenBank/DDBJ databases">
        <title>First draft genome of Liparis tanakae, snailfish: a comprehensive survey of snailfish specific genes.</title>
        <authorList>
            <person name="Kim W."/>
            <person name="Song I."/>
            <person name="Jeong J.-H."/>
            <person name="Kim D."/>
            <person name="Kim S."/>
            <person name="Ryu S."/>
            <person name="Song J.Y."/>
            <person name="Lee S.K."/>
        </authorList>
    </citation>
    <scope>NUCLEOTIDE SEQUENCE [LARGE SCALE GENOMIC DNA]</scope>
    <source>
        <tissue evidence="1">Muscle</tissue>
    </source>
</reference>
<dbReference type="Proteomes" id="UP000314294">
    <property type="component" value="Unassembled WGS sequence"/>
</dbReference>